<organism evidence="1 2">
    <name type="scientific">Racocetra persica</name>
    <dbReference type="NCBI Taxonomy" id="160502"/>
    <lineage>
        <taxon>Eukaryota</taxon>
        <taxon>Fungi</taxon>
        <taxon>Fungi incertae sedis</taxon>
        <taxon>Mucoromycota</taxon>
        <taxon>Glomeromycotina</taxon>
        <taxon>Glomeromycetes</taxon>
        <taxon>Diversisporales</taxon>
        <taxon>Gigasporaceae</taxon>
        <taxon>Racocetra</taxon>
    </lineage>
</organism>
<comment type="caution">
    <text evidence="1">The sequence shown here is derived from an EMBL/GenBank/DDBJ whole genome shotgun (WGS) entry which is preliminary data.</text>
</comment>
<gene>
    <name evidence="1" type="ORF">RPERSI_LOCUS28909</name>
</gene>
<evidence type="ECO:0000313" key="1">
    <source>
        <dbReference type="EMBL" id="CAG8833658.1"/>
    </source>
</evidence>
<evidence type="ECO:0000313" key="2">
    <source>
        <dbReference type="Proteomes" id="UP000789920"/>
    </source>
</evidence>
<reference evidence="1" key="1">
    <citation type="submission" date="2021-06" db="EMBL/GenBank/DDBJ databases">
        <authorList>
            <person name="Kallberg Y."/>
            <person name="Tangrot J."/>
            <person name="Rosling A."/>
        </authorList>
    </citation>
    <scope>NUCLEOTIDE SEQUENCE</scope>
    <source>
        <strain evidence="1">MA461A</strain>
    </source>
</reference>
<name>A0ACA9SE24_9GLOM</name>
<accession>A0ACA9SE24</accession>
<feature type="non-terminal residue" evidence="1">
    <location>
        <position position="192"/>
    </location>
</feature>
<proteinExistence type="predicted"/>
<dbReference type="EMBL" id="CAJVQC010107123">
    <property type="protein sequence ID" value="CAG8833658.1"/>
    <property type="molecule type" value="Genomic_DNA"/>
</dbReference>
<keyword evidence="2" id="KW-1185">Reference proteome</keyword>
<sequence>MEIANLSPDYTYDADMIDRRIFIGESYNDEFWIRYFRKKDLQRLYKLFLEQVIPFAKEILKTSFYSNNERLYNELFGHLFTITDLFIQERIHGDCEFFVGSNDIIPDSYCIHDRIWKTFLWYLTWSMEHNNNCSENRSNMVRHLRYFLAHRYMSDILEKAYDIYVDVFATKIGVTFFLEHLECIAELKYEDI</sequence>
<protein>
    <submittedName>
        <fullName evidence="1">6684_t:CDS:1</fullName>
    </submittedName>
</protein>
<dbReference type="Proteomes" id="UP000789920">
    <property type="component" value="Unassembled WGS sequence"/>
</dbReference>